<dbReference type="SUPFAM" id="SSF89392">
    <property type="entry name" value="Prokaryotic lipoproteins and lipoprotein localization factors"/>
    <property type="match status" value="1"/>
</dbReference>
<dbReference type="InterPro" id="IPR029046">
    <property type="entry name" value="LolA/LolB/LppX"/>
</dbReference>
<dbReference type="CDD" id="cd16326">
    <property type="entry name" value="LolB"/>
    <property type="match status" value="1"/>
</dbReference>
<name>A0ABX3A625_9GAMM</name>
<evidence type="ECO:0000256" key="7">
    <source>
        <dbReference type="ARBA" id="ARBA00022927"/>
    </source>
</evidence>
<proteinExistence type="inferred from homology"/>
<evidence type="ECO:0000256" key="1">
    <source>
        <dbReference type="ARBA" id="ARBA00004459"/>
    </source>
</evidence>
<evidence type="ECO:0000256" key="4">
    <source>
        <dbReference type="ARBA" id="ARBA00016202"/>
    </source>
</evidence>
<comment type="subcellular location">
    <subcellularLocation>
        <location evidence="1">Cell outer membrane</location>
        <topology evidence="1">Lipid-anchor</topology>
    </subcellularLocation>
</comment>
<keyword evidence="9" id="KW-0564">Palmitate</keyword>
<evidence type="ECO:0000256" key="13">
    <source>
        <dbReference type="HAMAP-Rule" id="MF_00233"/>
    </source>
</evidence>
<dbReference type="EMBL" id="MDTU01000001">
    <property type="protein sequence ID" value="ODN44094.1"/>
    <property type="molecule type" value="Genomic_DNA"/>
</dbReference>
<evidence type="ECO:0000313" key="15">
    <source>
        <dbReference type="Proteomes" id="UP000094329"/>
    </source>
</evidence>
<evidence type="ECO:0000256" key="11">
    <source>
        <dbReference type="ARBA" id="ARBA00023237"/>
    </source>
</evidence>
<keyword evidence="6" id="KW-0732">Signal</keyword>
<evidence type="ECO:0000256" key="12">
    <source>
        <dbReference type="ARBA" id="ARBA00023288"/>
    </source>
</evidence>
<dbReference type="Proteomes" id="UP000094329">
    <property type="component" value="Unassembled WGS sequence"/>
</dbReference>
<evidence type="ECO:0000256" key="8">
    <source>
        <dbReference type="ARBA" id="ARBA00023136"/>
    </source>
</evidence>
<evidence type="ECO:0000256" key="9">
    <source>
        <dbReference type="ARBA" id="ARBA00023139"/>
    </source>
</evidence>
<evidence type="ECO:0000313" key="14">
    <source>
        <dbReference type="EMBL" id="ODN44094.1"/>
    </source>
</evidence>
<evidence type="ECO:0000256" key="6">
    <source>
        <dbReference type="ARBA" id="ARBA00022729"/>
    </source>
</evidence>
<keyword evidence="7 13" id="KW-0653">Protein transport</keyword>
<comment type="similarity">
    <text evidence="2 13">Belongs to the LolB family.</text>
</comment>
<keyword evidence="8 13" id="KW-0472">Membrane</keyword>
<keyword evidence="12 14" id="KW-0449">Lipoprotein</keyword>
<evidence type="ECO:0000256" key="2">
    <source>
        <dbReference type="ARBA" id="ARBA00009696"/>
    </source>
</evidence>
<dbReference type="NCBIfam" id="TIGR00548">
    <property type="entry name" value="lolB"/>
    <property type="match status" value="1"/>
</dbReference>
<organism evidence="14 15">
    <name type="scientific">Piscirickettsia litoralis</name>
    <dbReference type="NCBI Taxonomy" id="1891921"/>
    <lineage>
        <taxon>Bacteria</taxon>
        <taxon>Pseudomonadati</taxon>
        <taxon>Pseudomonadota</taxon>
        <taxon>Gammaproteobacteria</taxon>
        <taxon>Thiotrichales</taxon>
        <taxon>Piscirickettsiaceae</taxon>
        <taxon>Piscirickettsia</taxon>
    </lineage>
</organism>
<keyword evidence="5 13" id="KW-0813">Transport</keyword>
<keyword evidence="11 13" id="KW-0998">Cell outer membrane</keyword>
<protein>
    <recommendedName>
        <fullName evidence="4 13">Outer-membrane lipoprotein LolB</fullName>
    </recommendedName>
</protein>
<comment type="subunit">
    <text evidence="3 13">Monomer.</text>
</comment>
<dbReference type="HAMAP" id="MF_00233">
    <property type="entry name" value="LolB"/>
    <property type="match status" value="1"/>
</dbReference>
<evidence type="ECO:0000256" key="10">
    <source>
        <dbReference type="ARBA" id="ARBA00023186"/>
    </source>
</evidence>
<comment type="caution">
    <text evidence="14">The sequence shown here is derived from an EMBL/GenBank/DDBJ whole genome shotgun (WGS) entry which is preliminary data.</text>
</comment>
<gene>
    <name evidence="13" type="primary">lolB</name>
    <name evidence="14" type="ORF">BGC07_12490</name>
</gene>
<reference evidence="14 15" key="1">
    <citation type="submission" date="2016-08" db="EMBL/GenBank/DDBJ databases">
        <title>Draft genome sequence of Candidatus Piscirickettsia litoralis, from seawater.</title>
        <authorList>
            <person name="Wan X."/>
            <person name="Lee A.J."/>
            <person name="Hou S."/>
            <person name="Donachie S.P."/>
        </authorList>
    </citation>
    <scope>NUCLEOTIDE SEQUENCE [LARGE SCALE GENOMIC DNA]</scope>
    <source>
        <strain evidence="14 15">Y2</strain>
    </source>
</reference>
<keyword evidence="10 13" id="KW-0143">Chaperone</keyword>
<evidence type="ECO:0000256" key="5">
    <source>
        <dbReference type="ARBA" id="ARBA00022448"/>
    </source>
</evidence>
<evidence type="ECO:0000256" key="3">
    <source>
        <dbReference type="ARBA" id="ARBA00011245"/>
    </source>
</evidence>
<comment type="function">
    <text evidence="13">Plays a critical role in the incorporation of lipoproteins in the outer membrane after they are released by the LolA protein.</text>
</comment>
<sequence>MRLKSPLPLIQLQSKKIKFINFIKLTFLSTLIGLLSACATTLNTSAPPIPKDKNIAWQHYQQQLTPKTHWQLQGIAAVRYHQQAEQANLNWTQQGPHSYQISLSGPLGIGEVRLIHRQGEYSFTDSHGKTTHASSAQLLMQNLLGWSLPVKGLYYWVRGLADPNASYQKTLDIYGRLASLQQAGWQINYLRYQWRDGLPLPTLIRLKNQRLWLKIAISDWQAFAQK</sequence>
<dbReference type="Pfam" id="PF03550">
    <property type="entry name" value="LolB"/>
    <property type="match status" value="1"/>
</dbReference>
<dbReference type="InterPro" id="IPR004565">
    <property type="entry name" value="OM_lipoprot_LolB"/>
</dbReference>
<dbReference type="Gene3D" id="2.50.20.10">
    <property type="entry name" value="Lipoprotein localisation LolA/LolB/LppX"/>
    <property type="match status" value="1"/>
</dbReference>
<accession>A0ABX3A625</accession>
<keyword evidence="15" id="KW-1185">Reference proteome</keyword>